<dbReference type="EMBL" id="JADBEE010000001">
    <property type="protein sequence ID" value="MBE1514430.1"/>
    <property type="molecule type" value="Genomic_DNA"/>
</dbReference>
<protein>
    <submittedName>
        <fullName evidence="2">Anti-anti-sigma regulatory factor</fullName>
    </submittedName>
</protein>
<evidence type="ECO:0000259" key="1">
    <source>
        <dbReference type="PROSITE" id="PS50801"/>
    </source>
</evidence>
<name>A0ABR9J620_9MICC</name>
<comment type="caution">
    <text evidence="2">The sequence shown here is derived from an EMBL/GenBank/DDBJ whole genome shotgun (WGS) entry which is preliminary data.</text>
</comment>
<dbReference type="Proteomes" id="UP000636579">
    <property type="component" value="Unassembled WGS sequence"/>
</dbReference>
<keyword evidence="3" id="KW-1185">Reference proteome</keyword>
<feature type="domain" description="STAS" evidence="1">
    <location>
        <begin position="20"/>
        <end position="80"/>
    </location>
</feature>
<dbReference type="RefSeq" id="WP_192591179.1">
    <property type="nucleotide sequence ID" value="NZ_JADBEE010000001.1"/>
</dbReference>
<dbReference type="InterPro" id="IPR002645">
    <property type="entry name" value="STAS_dom"/>
</dbReference>
<dbReference type="SUPFAM" id="SSF52091">
    <property type="entry name" value="SpoIIaa-like"/>
    <property type="match status" value="1"/>
</dbReference>
<dbReference type="PROSITE" id="PS50801">
    <property type="entry name" value="STAS"/>
    <property type="match status" value="1"/>
</dbReference>
<dbReference type="Pfam" id="PF01740">
    <property type="entry name" value="STAS"/>
    <property type="match status" value="1"/>
</dbReference>
<evidence type="ECO:0000313" key="3">
    <source>
        <dbReference type="Proteomes" id="UP000636579"/>
    </source>
</evidence>
<accession>A0ABR9J620</accession>
<sequence length="100" mass="10551">MQHSSRVIIDAAGLAGPIRLQVLGCLTLNTVPSVTEILDRGAAFLSCPDLVIDLQGLDHLDPVGMAALELYIDQLRSKKGLPKITTSLPALPCDCQAVSS</sequence>
<dbReference type="InterPro" id="IPR036513">
    <property type="entry name" value="STAS_dom_sf"/>
</dbReference>
<gene>
    <name evidence="2" type="ORF">H4W26_001185</name>
</gene>
<proteinExistence type="predicted"/>
<organism evidence="2 3">
    <name type="scientific">Nesterenkonia halotolerans</name>
    <dbReference type="NCBI Taxonomy" id="225325"/>
    <lineage>
        <taxon>Bacteria</taxon>
        <taxon>Bacillati</taxon>
        <taxon>Actinomycetota</taxon>
        <taxon>Actinomycetes</taxon>
        <taxon>Micrococcales</taxon>
        <taxon>Micrococcaceae</taxon>
        <taxon>Nesterenkonia</taxon>
    </lineage>
</organism>
<dbReference type="Gene3D" id="3.30.750.24">
    <property type="entry name" value="STAS domain"/>
    <property type="match status" value="1"/>
</dbReference>
<reference evidence="2 3" key="1">
    <citation type="submission" date="2020-10" db="EMBL/GenBank/DDBJ databases">
        <title>Sequencing the genomes of 1000 actinobacteria strains.</title>
        <authorList>
            <person name="Klenk H.-P."/>
        </authorList>
    </citation>
    <scope>NUCLEOTIDE SEQUENCE [LARGE SCALE GENOMIC DNA]</scope>
    <source>
        <strain evidence="2 3">DSM 15474</strain>
    </source>
</reference>
<evidence type="ECO:0000313" key="2">
    <source>
        <dbReference type="EMBL" id="MBE1514430.1"/>
    </source>
</evidence>